<organism evidence="1 2">
    <name type="scientific">Xanthocytophaga flava</name>
    <dbReference type="NCBI Taxonomy" id="3048013"/>
    <lineage>
        <taxon>Bacteria</taxon>
        <taxon>Pseudomonadati</taxon>
        <taxon>Bacteroidota</taxon>
        <taxon>Cytophagia</taxon>
        <taxon>Cytophagales</taxon>
        <taxon>Rhodocytophagaceae</taxon>
        <taxon>Xanthocytophaga</taxon>
    </lineage>
</organism>
<accession>A0AAE3U799</accession>
<dbReference type="Proteomes" id="UP001241110">
    <property type="component" value="Unassembled WGS sequence"/>
</dbReference>
<evidence type="ECO:0000313" key="1">
    <source>
        <dbReference type="EMBL" id="MDJ1482714.1"/>
    </source>
</evidence>
<name>A0AAE3U799_9BACT</name>
<dbReference type="AlphaFoldDB" id="A0AAE3U799"/>
<comment type="caution">
    <text evidence="1">The sequence shown here is derived from an EMBL/GenBank/DDBJ whole genome shotgun (WGS) entry which is preliminary data.</text>
</comment>
<protein>
    <submittedName>
        <fullName evidence="1">Uncharacterized protein</fullName>
    </submittedName>
</protein>
<dbReference type="EMBL" id="JASJOS010000008">
    <property type="protein sequence ID" value="MDJ1482714.1"/>
    <property type="molecule type" value="Genomic_DNA"/>
</dbReference>
<sequence>MNFEIISETEAWDRYDLFSYWSVDYFSFGKNNFLAFDFAVSIVGDWNVSLLCEQHKVAGVIINGDLTVSGHFDMSDSLDLIKGNLKARHVCISEKEACITGNCIVSGLVYGGWKHGIFTVQEEIHAPFLIYEVDRVSFGRIHPDAITIDHDFNSGCKGNYTYFWHELNYVFLPKLHVFASDGSFSGLDLSLMMEVLNHNEPVMNITPRKLRMYQDCFSTENFDKAYGYLSTLLNPFIELDGFEVSILDVDQTSRLDFKKEGYSLGFISKERGIIALAKRQQDNDQNRKAIEQTFCNLINFIESGRVDNF</sequence>
<evidence type="ECO:0000313" key="2">
    <source>
        <dbReference type="Proteomes" id="UP001241110"/>
    </source>
</evidence>
<reference evidence="1" key="1">
    <citation type="submission" date="2023-05" db="EMBL/GenBank/DDBJ databases">
        <authorList>
            <person name="Zhang X."/>
        </authorList>
    </citation>
    <scope>NUCLEOTIDE SEQUENCE</scope>
    <source>
        <strain evidence="1">YF14B1</strain>
    </source>
</reference>
<proteinExistence type="predicted"/>
<gene>
    <name evidence="1" type="ORF">QNI16_19595</name>
</gene>
<dbReference type="RefSeq" id="WP_313982039.1">
    <property type="nucleotide sequence ID" value="NZ_JASJOS010000008.1"/>
</dbReference>